<dbReference type="InterPro" id="IPR018608">
    <property type="entry name" value="Gti1/Pac2"/>
</dbReference>
<sequence length="240" mass="28270">MLNIHPLYMNKLFGYIQNYEDALLMVHATRLGYITPVTQRLRTDERDSLRSGDIFVFIETENGIKRWTDGKIWSPSKINGQFLLYKEVPRHLSKSAIKKCSLQKNLSKDQIAKLHKEIREDDKLGFHKKTISIVHEGKTYHIIGYYRPIFSKEALINIPFFNQIDFSLRKYPGLLSDKFLSKEISDKNFFNKFDLPNKPNSSIFSEAKRLQLEKIAFCVLHEWVLYRSKESGQRKVNEHK</sequence>
<evidence type="ECO:0000313" key="2">
    <source>
        <dbReference type="Proteomes" id="UP000009082"/>
    </source>
</evidence>
<evidence type="ECO:0000313" key="1">
    <source>
        <dbReference type="EMBL" id="EEQ82572.1"/>
    </source>
</evidence>
<dbReference type="InParanoid" id="C4V872"/>
<dbReference type="GO" id="GO:0003677">
    <property type="term" value="F:DNA binding"/>
    <property type="evidence" value="ECO:0007669"/>
    <property type="project" value="TreeGrafter"/>
</dbReference>
<dbReference type="AlphaFoldDB" id="C4V872"/>
<dbReference type="OMA" id="NGMKRWT"/>
<protein>
    <recommendedName>
        <fullName evidence="3">Gluconate transport-inducing protein</fullName>
    </recommendedName>
</protein>
<organism evidence="2">
    <name type="scientific">Vairimorpha ceranae (strain BRL01)</name>
    <name type="common">Microsporidian parasite</name>
    <name type="synonym">Nosema ceranae</name>
    <dbReference type="NCBI Taxonomy" id="578460"/>
    <lineage>
        <taxon>Eukaryota</taxon>
        <taxon>Fungi</taxon>
        <taxon>Fungi incertae sedis</taxon>
        <taxon>Microsporidia</taxon>
        <taxon>Nosematidae</taxon>
        <taxon>Vairimorpha</taxon>
    </lineage>
</organism>
<dbReference type="PANTHER" id="PTHR28027">
    <property type="entry name" value="TRANSCRIPTIONAL REGULATOR MIT1"/>
    <property type="match status" value="1"/>
</dbReference>
<dbReference type="PANTHER" id="PTHR28027:SF2">
    <property type="entry name" value="TRANSCRIPTIONAL REGULATOR MIT1"/>
    <property type="match status" value="1"/>
</dbReference>
<evidence type="ECO:0008006" key="3">
    <source>
        <dbReference type="Google" id="ProtNLM"/>
    </source>
</evidence>
<dbReference type="VEuPathDB" id="MicrosporidiaDB:NCER_100679"/>
<reference evidence="2" key="1">
    <citation type="journal article" date="2009" name="PLoS Pathog.">
        <title>Genomic analyses of the microsporidian Nosema ceranae, an emergent pathogen of honey bees.</title>
        <authorList>
            <person name="Cornman R.S."/>
            <person name="Chen Y.P."/>
            <person name="Schatz M.C."/>
            <person name="Street C."/>
            <person name="Zhao Y."/>
            <person name="Desany B."/>
            <person name="Egholm M."/>
            <person name="Hutchison S."/>
            <person name="Pettis J.S."/>
            <person name="Lipkin W.I."/>
            <person name="Evans J.D."/>
        </authorList>
    </citation>
    <scope>NUCLEOTIDE SEQUENCE [LARGE SCALE GENOMIC DNA]</scope>
    <source>
        <strain evidence="2">BRL01</strain>
    </source>
</reference>
<accession>C4V872</accession>
<dbReference type="HOGENOM" id="CLU_107279_0_0_1"/>
<proteinExistence type="predicted"/>
<dbReference type="OrthoDB" id="5572844at2759"/>
<gene>
    <name evidence="1" type="ORF">NCER_100679</name>
</gene>
<dbReference type="KEGG" id="nce:NCER_100679"/>
<dbReference type="EMBL" id="ACOL01000043">
    <property type="protein sequence ID" value="EEQ82572.1"/>
    <property type="molecule type" value="Genomic_DNA"/>
</dbReference>
<name>C4V872_VAIC1</name>
<dbReference type="Proteomes" id="UP000009082">
    <property type="component" value="Unassembled WGS sequence"/>
</dbReference>
<dbReference type="Pfam" id="PF09729">
    <property type="entry name" value="Gti1_Pac2"/>
    <property type="match status" value="1"/>
</dbReference>